<dbReference type="Gene3D" id="3.40.50.300">
    <property type="entry name" value="P-loop containing nucleotide triphosphate hydrolases"/>
    <property type="match status" value="1"/>
</dbReference>
<dbReference type="Proteomes" id="UP000292039">
    <property type="component" value="Unassembled WGS sequence"/>
</dbReference>
<evidence type="ECO:0000313" key="4">
    <source>
        <dbReference type="EMBL" id="RZS73285.1"/>
    </source>
</evidence>
<dbReference type="PANTHER" id="PTHR39206">
    <property type="entry name" value="SLL8004 PROTEIN"/>
    <property type="match status" value="1"/>
</dbReference>
<evidence type="ECO:0000259" key="3">
    <source>
        <dbReference type="Pfam" id="PF06414"/>
    </source>
</evidence>
<dbReference type="AlphaFoldDB" id="A0A4Q7MYJ9"/>
<evidence type="ECO:0000256" key="1">
    <source>
        <dbReference type="ARBA" id="ARBA00022741"/>
    </source>
</evidence>
<dbReference type="RefSeq" id="WP_193755141.1">
    <property type="nucleotide sequence ID" value="NZ_CBCSEB010000022.1"/>
</dbReference>
<dbReference type="InterPro" id="IPR010488">
    <property type="entry name" value="Zeta_toxin_domain"/>
</dbReference>
<reference evidence="4 5" key="1">
    <citation type="submission" date="2019-02" db="EMBL/GenBank/DDBJ databases">
        <title>Genomic Encyclopedia of Type Strains, Phase IV (KMG-IV): sequencing the most valuable type-strain genomes for metagenomic binning, comparative biology and taxonomic classification.</title>
        <authorList>
            <person name="Goeker M."/>
        </authorList>
    </citation>
    <scope>NUCLEOTIDE SEQUENCE [LARGE SCALE GENOMIC DNA]</scope>
    <source>
        <strain evidence="4 5">DSM 16618</strain>
    </source>
</reference>
<proteinExistence type="predicted"/>
<keyword evidence="1" id="KW-0547">Nucleotide-binding</keyword>
<accession>A0A4Q7MYJ9</accession>
<protein>
    <submittedName>
        <fullName evidence="4">Putative ABC-type ATPase</fullName>
    </submittedName>
</protein>
<sequence length="191" mass="21187">MQILQKQQGAHSYQEDCVNNGKKIIIIAGPNGAGKTTFARSFLPAEAGVLRFINADLIAAGLSPFEPEAAAIKAGRLMLEEVKQSVADGASFALETTLSGHGYLRHIRRWQTLGYRVSLYFLSLSDADTAVARVAERVRQGGHHIPEPVIRRRFIAGMKNFIQHYRQQVDDWALYDNSGSHPILLEWGENS</sequence>
<dbReference type="PANTHER" id="PTHR39206:SF1">
    <property type="entry name" value="SLL8004 PROTEIN"/>
    <property type="match status" value="1"/>
</dbReference>
<comment type="caution">
    <text evidence="4">The sequence shown here is derived from an EMBL/GenBank/DDBJ whole genome shotgun (WGS) entry which is preliminary data.</text>
</comment>
<dbReference type="EMBL" id="SGWZ01000001">
    <property type="protein sequence ID" value="RZS73285.1"/>
    <property type="molecule type" value="Genomic_DNA"/>
</dbReference>
<keyword evidence="2" id="KW-0067">ATP-binding</keyword>
<dbReference type="Pfam" id="PF06414">
    <property type="entry name" value="Zeta_toxin"/>
    <property type="match status" value="1"/>
</dbReference>
<organism evidence="4 5">
    <name type="scientific">Kerstersia gyiorum</name>
    <dbReference type="NCBI Taxonomy" id="206506"/>
    <lineage>
        <taxon>Bacteria</taxon>
        <taxon>Pseudomonadati</taxon>
        <taxon>Pseudomonadota</taxon>
        <taxon>Betaproteobacteria</taxon>
        <taxon>Burkholderiales</taxon>
        <taxon>Alcaligenaceae</taxon>
        <taxon>Kerstersia</taxon>
    </lineage>
</organism>
<name>A0A4Q7MYJ9_9BURK</name>
<evidence type="ECO:0000256" key="2">
    <source>
        <dbReference type="ARBA" id="ARBA00022840"/>
    </source>
</evidence>
<feature type="domain" description="Zeta toxin" evidence="3">
    <location>
        <begin position="22"/>
        <end position="179"/>
    </location>
</feature>
<evidence type="ECO:0000313" key="5">
    <source>
        <dbReference type="Proteomes" id="UP000292039"/>
    </source>
</evidence>
<dbReference type="GeneID" id="99728020"/>
<dbReference type="SUPFAM" id="SSF52540">
    <property type="entry name" value="P-loop containing nucleoside triphosphate hydrolases"/>
    <property type="match status" value="1"/>
</dbReference>
<dbReference type="GO" id="GO:0005524">
    <property type="term" value="F:ATP binding"/>
    <property type="evidence" value="ECO:0007669"/>
    <property type="project" value="UniProtKB-KW"/>
</dbReference>
<gene>
    <name evidence="4" type="ORF">EV679_0476</name>
</gene>
<dbReference type="InterPro" id="IPR027417">
    <property type="entry name" value="P-loop_NTPase"/>
</dbReference>
<dbReference type="GO" id="GO:0016301">
    <property type="term" value="F:kinase activity"/>
    <property type="evidence" value="ECO:0007669"/>
    <property type="project" value="InterPro"/>
</dbReference>